<accession>A0ABT7E4U6</accession>
<keyword evidence="1" id="KW-0812">Transmembrane</keyword>
<evidence type="ECO:0000256" key="1">
    <source>
        <dbReference type="SAM" id="Phobius"/>
    </source>
</evidence>
<dbReference type="PROSITE" id="PS51257">
    <property type="entry name" value="PROKAR_LIPOPROTEIN"/>
    <property type="match status" value="1"/>
</dbReference>
<dbReference type="RefSeq" id="WP_284130938.1">
    <property type="nucleotide sequence ID" value="NZ_JASKYM010000001.1"/>
</dbReference>
<protein>
    <submittedName>
        <fullName evidence="2">Uncharacterized protein</fullName>
    </submittedName>
</protein>
<reference evidence="2 3" key="1">
    <citation type="submission" date="2023-05" db="EMBL/GenBank/DDBJ databases">
        <title>Rombocin, a short stable natural nisin variant, displays selective antimicrobial activity against Listeria monocytogenes and employs dual mode of action to kill target bacterial strains.</title>
        <authorList>
            <person name="Wambui J."/>
            <person name="Stephan R."/>
            <person name="Kuipers O.P."/>
        </authorList>
    </citation>
    <scope>NUCLEOTIDE SEQUENCE [LARGE SCALE GENOMIC DNA]</scope>
    <source>
        <strain evidence="2 3">RC002</strain>
    </source>
</reference>
<name>A0ABT7E4U6_9FIRM</name>
<keyword evidence="3" id="KW-1185">Reference proteome</keyword>
<sequence>MNLRFANWYTQALGAILGGMACIYSYLNGSMIIYSNIDTYFDSLWFGGIISSYFLLPLCIITFLLAIVKSYNPSKLFLNISIENINISIIVVTVIIGFMGTRIYFSIPAVFILFNLITYKKTIPKEIVKDTFSDETTMTFNKTESLDISEKELKILTTKREIAVDLLLKEAQTQFIMEITGLSLKELKNLEEELKSNVRN</sequence>
<dbReference type="Proteomes" id="UP001301012">
    <property type="component" value="Unassembled WGS sequence"/>
</dbReference>
<gene>
    <name evidence="2" type="ORF">QOZ84_00155</name>
</gene>
<feature type="transmembrane region" description="Helical" evidence="1">
    <location>
        <begin position="76"/>
        <end position="97"/>
    </location>
</feature>
<evidence type="ECO:0000313" key="3">
    <source>
        <dbReference type="Proteomes" id="UP001301012"/>
    </source>
</evidence>
<comment type="caution">
    <text evidence="2">The sequence shown here is derived from an EMBL/GenBank/DDBJ whole genome shotgun (WGS) entry which is preliminary data.</text>
</comment>
<feature type="transmembrane region" description="Helical" evidence="1">
    <location>
        <begin position="43"/>
        <end position="67"/>
    </location>
</feature>
<proteinExistence type="predicted"/>
<organism evidence="2 3">
    <name type="scientific">Romboutsia sedimentorum</name>
    <dbReference type="NCBI Taxonomy" id="1368474"/>
    <lineage>
        <taxon>Bacteria</taxon>
        <taxon>Bacillati</taxon>
        <taxon>Bacillota</taxon>
        <taxon>Clostridia</taxon>
        <taxon>Peptostreptococcales</taxon>
        <taxon>Peptostreptococcaceae</taxon>
        <taxon>Romboutsia</taxon>
    </lineage>
</organism>
<keyword evidence="1" id="KW-0472">Membrane</keyword>
<keyword evidence="1" id="KW-1133">Transmembrane helix</keyword>
<dbReference type="EMBL" id="JASKYM010000001">
    <property type="protein sequence ID" value="MDK2561944.1"/>
    <property type="molecule type" value="Genomic_DNA"/>
</dbReference>
<evidence type="ECO:0000313" key="2">
    <source>
        <dbReference type="EMBL" id="MDK2561944.1"/>
    </source>
</evidence>
<feature type="transmembrane region" description="Helical" evidence="1">
    <location>
        <begin position="103"/>
        <end position="119"/>
    </location>
</feature>
<feature type="transmembrane region" description="Helical" evidence="1">
    <location>
        <begin position="12"/>
        <end position="37"/>
    </location>
</feature>